<dbReference type="SMART" id="SM00028">
    <property type="entry name" value="TPR"/>
    <property type="match status" value="5"/>
</dbReference>
<dbReference type="PANTHER" id="PTHR44858">
    <property type="entry name" value="TETRATRICOPEPTIDE REPEAT PROTEIN 6"/>
    <property type="match status" value="1"/>
</dbReference>
<feature type="repeat" description="TPR" evidence="3">
    <location>
        <begin position="570"/>
        <end position="603"/>
    </location>
</feature>
<evidence type="ECO:0000313" key="5">
    <source>
        <dbReference type="Proteomes" id="UP000184436"/>
    </source>
</evidence>
<keyword evidence="2 3" id="KW-0802">TPR repeat</keyword>
<evidence type="ECO:0000256" key="3">
    <source>
        <dbReference type="PROSITE-ProRule" id="PRU00339"/>
    </source>
</evidence>
<feature type="repeat" description="TPR" evidence="3">
    <location>
        <begin position="536"/>
        <end position="569"/>
    </location>
</feature>
<evidence type="ECO:0000256" key="1">
    <source>
        <dbReference type="ARBA" id="ARBA00022737"/>
    </source>
</evidence>
<keyword evidence="5" id="KW-1185">Reference proteome</keyword>
<name>A0A1M5AH38_9BACE</name>
<organism evidence="4 5">
    <name type="scientific">Bacteroides faecichinchillae</name>
    <dbReference type="NCBI Taxonomy" id="871325"/>
    <lineage>
        <taxon>Bacteria</taxon>
        <taxon>Pseudomonadati</taxon>
        <taxon>Bacteroidota</taxon>
        <taxon>Bacteroidia</taxon>
        <taxon>Bacteroidales</taxon>
        <taxon>Bacteroidaceae</taxon>
        <taxon>Bacteroides</taxon>
    </lineage>
</organism>
<dbReference type="InterPro" id="IPR050498">
    <property type="entry name" value="Ycf3"/>
</dbReference>
<dbReference type="Proteomes" id="UP000184436">
    <property type="component" value="Unassembled WGS sequence"/>
</dbReference>
<dbReference type="PROSITE" id="PS50005">
    <property type="entry name" value="TPR"/>
    <property type="match status" value="2"/>
</dbReference>
<accession>A0A1M5AH38</accession>
<evidence type="ECO:0000313" key="4">
    <source>
        <dbReference type="EMBL" id="SHF29571.1"/>
    </source>
</evidence>
<dbReference type="AlphaFoldDB" id="A0A1M5AH38"/>
<reference evidence="4 5" key="1">
    <citation type="submission" date="2016-11" db="EMBL/GenBank/DDBJ databases">
        <authorList>
            <person name="Jaros S."/>
            <person name="Januszkiewicz K."/>
            <person name="Wedrychowicz H."/>
        </authorList>
    </citation>
    <scope>NUCLEOTIDE SEQUENCE [LARGE SCALE GENOMIC DNA]</scope>
    <source>
        <strain evidence="4 5">DSM 26883</strain>
    </source>
</reference>
<dbReference type="Gene3D" id="1.25.40.10">
    <property type="entry name" value="Tetratricopeptide repeat domain"/>
    <property type="match status" value="1"/>
</dbReference>
<evidence type="ECO:0000256" key="2">
    <source>
        <dbReference type="ARBA" id="ARBA00022803"/>
    </source>
</evidence>
<protein>
    <submittedName>
        <fullName evidence="4">Tetratricopeptide repeat-containing protein</fullName>
    </submittedName>
</protein>
<dbReference type="InterPro" id="IPR011990">
    <property type="entry name" value="TPR-like_helical_dom_sf"/>
</dbReference>
<dbReference type="InterPro" id="IPR019734">
    <property type="entry name" value="TPR_rpt"/>
</dbReference>
<proteinExistence type="predicted"/>
<dbReference type="PANTHER" id="PTHR44858:SF1">
    <property type="entry name" value="UDP-N-ACETYLGLUCOSAMINE--PEPTIDE N-ACETYLGLUCOSAMINYLTRANSFERASE SPINDLY-RELATED"/>
    <property type="match status" value="1"/>
</dbReference>
<dbReference type="SUPFAM" id="SSF48452">
    <property type="entry name" value="TPR-like"/>
    <property type="match status" value="1"/>
</dbReference>
<dbReference type="RefSeq" id="WP_083564681.1">
    <property type="nucleotide sequence ID" value="NZ_FQVD01000015.1"/>
</dbReference>
<dbReference type="EMBL" id="FQVD01000015">
    <property type="protein sequence ID" value="SHF29571.1"/>
    <property type="molecule type" value="Genomic_DNA"/>
</dbReference>
<gene>
    <name evidence="4" type="ORF">SAMN05444349_11565</name>
</gene>
<keyword evidence="1" id="KW-0677">Repeat</keyword>
<dbReference type="Pfam" id="PF13181">
    <property type="entry name" value="TPR_8"/>
    <property type="match status" value="1"/>
</dbReference>
<dbReference type="STRING" id="871325.SAMN05444349_11565"/>
<sequence>MMNEKTINEQYAYIRTLLEGQRLKEALMQLESLLWQCPDWNLRTQLEQLQTSYKYMLDYMRQGVNDPERWNVYRKLLADTWSIADQSRLLMLDNASSRYYHEVRRTPRTDGLAAYDLKKLLHILESFNDDLAVSGLLSEAKTLEVMKRHEDTLKFLFLEGWTNSSWNSQEEEDAKAMLASEQLSIDDLCLFISAIMLSLMECFDLRKIMWLLDAYIHPNINVKQRALVSLVIIFHIHRNRLNLYTELLKRVDLIAEDPLFQRDVARIYQQMLLCQETEKIDKKMREEIIPEMLKNASSMRDTRFGIEENEEENNDKNPDWEEAIEKSGLGDKLREMNELQLEGADVYMSTFAGLKSYPFFREVHNWFYPFTKQQSDVHNMLESKTNEKNSLLDILLQSGFFSNSDKYSLFFTIQQLPKSQQDMMLSQLNEQQMTELTDKSNADTLKKFFEKPGTVSNQYLHDLYRFFKLSVRRHEFRDIFKEKLDLHHIPALNNVLYWDEILFPIADFYIKKERWNEAIEIYEELESIEALDENAAECYQKLGFAFQKQRKYAAAIDAYLKADTLKPDNIWTNRHLATCYRLNRNYQTALTYYKKVEEVAPNDTNVTFYIGSCLTELGLNEEALNYFFKLDFMENNSIRAWRGIGWCSFIGLKYEQAIKYYEKIIDHKPLAIDFMNAGHVAWVMGDIQKAAVFYGKAITISDSREQFLEMFHKDEGPLLKQGIQEEDIPLMLDLL</sequence>